<feature type="non-terminal residue" evidence="9">
    <location>
        <position position="347"/>
    </location>
</feature>
<dbReference type="GO" id="GO:0003755">
    <property type="term" value="F:peptidyl-prolyl cis-trans isomerase activity"/>
    <property type="evidence" value="ECO:0007669"/>
    <property type="project" value="UniProtKB-KW"/>
</dbReference>
<dbReference type="AlphaFoldDB" id="A2AX39"/>
<dbReference type="Gene3D" id="2.40.100.10">
    <property type="entry name" value="Cyclophilin-like"/>
    <property type="match status" value="1"/>
</dbReference>
<keyword evidence="4" id="KW-0697">Rotamase</keyword>
<feature type="signal peptide" evidence="6">
    <location>
        <begin position="1"/>
        <end position="16"/>
    </location>
</feature>
<comment type="catalytic activity">
    <reaction evidence="1">
        <text>[protein]-peptidylproline (omega=180) = [protein]-peptidylproline (omega=0)</text>
        <dbReference type="Rhea" id="RHEA:16237"/>
        <dbReference type="Rhea" id="RHEA-COMP:10747"/>
        <dbReference type="Rhea" id="RHEA-COMP:10748"/>
        <dbReference type="ChEBI" id="CHEBI:83833"/>
        <dbReference type="ChEBI" id="CHEBI:83834"/>
        <dbReference type="EC" id="5.2.1.8"/>
    </reaction>
</comment>
<evidence type="ECO:0000256" key="4">
    <source>
        <dbReference type="ARBA" id="ARBA00023110"/>
    </source>
</evidence>
<dbReference type="Pfam" id="PF00160">
    <property type="entry name" value="Pro_isomerase"/>
    <property type="match status" value="1"/>
</dbReference>
<name>A2AX39_GUITH</name>
<dbReference type="CDD" id="cd06467">
    <property type="entry name" value="p23_NUDC_like"/>
    <property type="match status" value="1"/>
</dbReference>
<reference evidence="9" key="1">
    <citation type="journal article" date="2006" name="J. Mol. Evol.">
        <title>Protein targeting into the complex plastid of cryptophytes.</title>
        <authorList>
            <person name="Gould S.B."/>
            <person name="Sommer M.S."/>
            <person name="Hadfi K."/>
            <person name="Zauner S."/>
            <person name="Kroth P."/>
            <person name="Maier U.G."/>
        </authorList>
    </citation>
    <scope>NUCLEOTIDE SEQUENCE</scope>
</reference>
<dbReference type="InterPro" id="IPR008978">
    <property type="entry name" value="HSP20-like_chaperone"/>
</dbReference>
<evidence type="ECO:0000259" key="7">
    <source>
        <dbReference type="PROSITE" id="PS50072"/>
    </source>
</evidence>
<dbReference type="GO" id="GO:0006457">
    <property type="term" value="P:protein folding"/>
    <property type="evidence" value="ECO:0007669"/>
    <property type="project" value="InterPro"/>
</dbReference>
<dbReference type="PANTHER" id="PTHR11071">
    <property type="entry name" value="PEPTIDYL-PROLYL CIS-TRANS ISOMERASE"/>
    <property type="match status" value="1"/>
</dbReference>
<evidence type="ECO:0000259" key="8">
    <source>
        <dbReference type="PROSITE" id="PS51203"/>
    </source>
</evidence>
<evidence type="ECO:0000256" key="1">
    <source>
        <dbReference type="ARBA" id="ARBA00000971"/>
    </source>
</evidence>
<reference evidence="9" key="2">
    <citation type="journal article" date="2006" name="Mol. Biol. Evol.">
        <title>Nucleus-to-nucleus gene transfer and protein retargeting into a remnant cytoplasm of cryptophytes and diatoms.</title>
        <authorList>
            <person name="Gould S.B."/>
            <person name="Sommer M.S."/>
            <person name="Kroth P.G."/>
            <person name="Gile G.H."/>
            <person name="Keeling P.J."/>
            <person name="Maier U.G."/>
        </authorList>
    </citation>
    <scope>NUCLEOTIDE SEQUENCE</scope>
</reference>
<protein>
    <recommendedName>
        <fullName evidence="2">peptidylprolyl isomerase</fullName>
        <ecNumber evidence="2">5.2.1.8</ecNumber>
    </recommendedName>
</protein>
<feature type="domain" description="CS" evidence="8">
    <location>
        <begin position="62"/>
        <end position="154"/>
    </location>
</feature>
<dbReference type="InterPro" id="IPR007052">
    <property type="entry name" value="CS_dom"/>
</dbReference>
<dbReference type="InterPro" id="IPR002130">
    <property type="entry name" value="Cyclophilin-type_PPIase_dom"/>
</dbReference>
<dbReference type="InterPro" id="IPR020892">
    <property type="entry name" value="Cyclophilin-type_PPIase_CS"/>
</dbReference>
<dbReference type="PROSITE" id="PS50072">
    <property type="entry name" value="CSA_PPIASE_2"/>
    <property type="match status" value="1"/>
</dbReference>
<dbReference type="EC" id="5.2.1.8" evidence="2"/>
<dbReference type="PRINTS" id="PR00153">
    <property type="entry name" value="CSAPPISMRASE"/>
</dbReference>
<dbReference type="Pfam" id="PF04969">
    <property type="entry name" value="CS"/>
    <property type="match status" value="1"/>
</dbReference>
<accession>A2AX39</accession>
<gene>
    <name evidence="9" type="primary">cyP1</name>
</gene>
<dbReference type="PANTHER" id="PTHR11071:SF561">
    <property type="entry name" value="PEPTIDYL-PROLYL CIS-TRANS ISOMERASE D-RELATED"/>
    <property type="match status" value="1"/>
</dbReference>
<dbReference type="GO" id="GO:0005737">
    <property type="term" value="C:cytoplasm"/>
    <property type="evidence" value="ECO:0007669"/>
    <property type="project" value="TreeGrafter"/>
</dbReference>
<dbReference type="PROSITE" id="PS00170">
    <property type="entry name" value="CSA_PPIASE_1"/>
    <property type="match status" value="1"/>
</dbReference>
<dbReference type="FunFam" id="2.40.100.10:FF:000019">
    <property type="entry name" value="Peptidyl-prolyl cis-trans isomerase"/>
    <property type="match status" value="1"/>
</dbReference>
<dbReference type="SUPFAM" id="SSF49764">
    <property type="entry name" value="HSP20-like chaperones"/>
    <property type="match status" value="1"/>
</dbReference>
<dbReference type="EMBL" id="AM183808">
    <property type="protein sequence ID" value="CAJ73508.2"/>
    <property type="molecule type" value="mRNA"/>
</dbReference>
<keyword evidence="3 6" id="KW-0732">Signal</keyword>
<feature type="domain" description="PPIase cyclophilin-type" evidence="7">
    <location>
        <begin position="170"/>
        <end position="336"/>
    </location>
</feature>
<evidence type="ECO:0000256" key="2">
    <source>
        <dbReference type="ARBA" id="ARBA00013194"/>
    </source>
</evidence>
<feature type="chain" id="PRO_5002642082" description="peptidylprolyl isomerase" evidence="6">
    <location>
        <begin position="17"/>
        <end position="347"/>
    </location>
</feature>
<dbReference type="PROSITE" id="PS51203">
    <property type="entry name" value="CS"/>
    <property type="match status" value="1"/>
</dbReference>
<evidence type="ECO:0000256" key="5">
    <source>
        <dbReference type="ARBA" id="ARBA00023235"/>
    </source>
</evidence>
<sequence>MPRLILLLVVLGICSANYASRNAPMAGPRKFLGDGELPSVLNSRELLPESQTTVPQALRLRGGGLPYRYQDNWSDIVVRMPIDEPIKSKDIHYKLTPSMLELGLKGQEPFIKDELWGLVKVDECLWEIEMDNKLGRHVALQLKKAKGEKWDFLLKKEDIPPDMTVTEKCFLDIQIDGEAVGRIVIGLYGKTCPRTAYNFRALCTGEVQVDPEKHKRTQAANATLTYKGTKFHRIIPSFMVQGGDFTKGDGTGGESVYGGRFEDESFQIKHSREGLVSMANAGADCNGAQFFITTASAAHLNGKHVVFGEVLEGYEFVQKIEDCGSNSGKPSRRSSLWIAALSASRNR</sequence>
<dbReference type="SUPFAM" id="SSF50891">
    <property type="entry name" value="Cyclophilin-like"/>
    <property type="match status" value="1"/>
</dbReference>
<dbReference type="GO" id="GO:0016018">
    <property type="term" value="F:cyclosporin A binding"/>
    <property type="evidence" value="ECO:0007669"/>
    <property type="project" value="TreeGrafter"/>
</dbReference>
<dbReference type="Gene3D" id="2.60.40.790">
    <property type="match status" value="1"/>
</dbReference>
<evidence type="ECO:0000313" key="9">
    <source>
        <dbReference type="EMBL" id="CAJ73508.2"/>
    </source>
</evidence>
<dbReference type="InterPro" id="IPR029000">
    <property type="entry name" value="Cyclophilin-like_dom_sf"/>
</dbReference>
<evidence type="ECO:0000256" key="3">
    <source>
        <dbReference type="ARBA" id="ARBA00022729"/>
    </source>
</evidence>
<organism evidence="9">
    <name type="scientific">Guillardia theta</name>
    <name type="common">Cryptophyte</name>
    <name type="synonym">Cryptomonas phi</name>
    <dbReference type="NCBI Taxonomy" id="55529"/>
    <lineage>
        <taxon>Eukaryota</taxon>
        <taxon>Cryptophyceae</taxon>
        <taxon>Pyrenomonadales</taxon>
        <taxon>Geminigeraceae</taxon>
        <taxon>Guillardia</taxon>
    </lineage>
</organism>
<keyword evidence="5" id="KW-0413">Isomerase</keyword>
<proteinExistence type="evidence at transcript level"/>
<evidence type="ECO:0000256" key="6">
    <source>
        <dbReference type="SAM" id="SignalP"/>
    </source>
</evidence>